<dbReference type="AlphaFoldDB" id="A0A165M9Y5"/>
<dbReference type="STRING" id="1314781.A0A165M9Y5"/>
<keyword evidence="4" id="KW-1185">Reference proteome</keyword>
<dbReference type="EMBL" id="KV425913">
    <property type="protein sequence ID" value="KZV98970.1"/>
    <property type="molecule type" value="Genomic_DNA"/>
</dbReference>
<feature type="compositionally biased region" description="Low complexity" evidence="1">
    <location>
        <begin position="19"/>
        <end position="35"/>
    </location>
</feature>
<dbReference type="Proteomes" id="UP000077266">
    <property type="component" value="Unassembled WGS sequence"/>
</dbReference>
<feature type="transmembrane region" description="Helical" evidence="2">
    <location>
        <begin position="588"/>
        <end position="609"/>
    </location>
</feature>
<keyword evidence="2" id="KW-0472">Membrane</keyword>
<keyword evidence="2" id="KW-0812">Transmembrane</keyword>
<feature type="compositionally biased region" description="Basic and acidic residues" evidence="1">
    <location>
        <begin position="62"/>
        <end position="71"/>
    </location>
</feature>
<sequence>MASTSRELVVGPSSGLIPSPAVSSSAMTLSSTGSGPFLEGSPSSLFWRPDDSNDEGPAPLEEIQREDERLHAQHSPPQPSLLEALETRYPSSPSSLRARDSRSQREHVGLGIGYQRDRDAVNAGAHDMTLRADVDGVSVDALLADDGLTVPRRQWWPKGSNKVNSNRSLPISVGYTSSSGQVTPEPIDYPSQRSTGASLDIFDLDASLAPVNRRSRHRAQASLPTIAGSPSKGIDVGTGTSQRPLFSPPAGDLEESPSRHGRSMSGPDHVSPGQWVKRESADMILPRRVKRDSGVDITTPAYASDWMARYRILPPPPRAVVSTSPQKNIDMYTGAPAIETLIASSSNATDSLPVTPRKPSHGLTINVYSPMSPMSPTSPTSIMLIPSRHQQEQSVPPLSARSSHFSIISNMSTRRGQRNASRMSSSAHLRSTSATPQGVPDFTPKYRTRPTARTLFLLGFIAPWCWLIGGWYLDRSGGTKRPAAATPHIKRSSKDKQGRTVWNARHLAPTPDIDEMMQVNAPSPVSMTNPAGEDASPILPAAPHSTPAMAAESADPWQACAREPRESDLELAGLRPQPRDPWVLRCRIAAALSAVIIVSGCTVAIVVALRANVN</sequence>
<accession>A0A165M9Y5</accession>
<proteinExistence type="predicted"/>
<feature type="region of interest" description="Disordered" evidence="1">
    <location>
        <begin position="1"/>
        <end position="105"/>
    </location>
</feature>
<feature type="transmembrane region" description="Helical" evidence="2">
    <location>
        <begin position="455"/>
        <end position="473"/>
    </location>
</feature>
<feature type="region of interest" description="Disordered" evidence="1">
    <location>
        <begin position="217"/>
        <end position="279"/>
    </location>
</feature>
<dbReference type="OrthoDB" id="3251367at2759"/>
<gene>
    <name evidence="3" type="ORF">EXIGLDRAFT_831754</name>
</gene>
<reference evidence="3 4" key="1">
    <citation type="journal article" date="2016" name="Mol. Biol. Evol.">
        <title>Comparative Genomics of Early-Diverging Mushroom-Forming Fungi Provides Insights into the Origins of Lignocellulose Decay Capabilities.</title>
        <authorList>
            <person name="Nagy L.G."/>
            <person name="Riley R."/>
            <person name="Tritt A."/>
            <person name="Adam C."/>
            <person name="Daum C."/>
            <person name="Floudas D."/>
            <person name="Sun H."/>
            <person name="Yadav J.S."/>
            <person name="Pangilinan J."/>
            <person name="Larsson K.H."/>
            <person name="Matsuura K."/>
            <person name="Barry K."/>
            <person name="Labutti K."/>
            <person name="Kuo R."/>
            <person name="Ohm R.A."/>
            <person name="Bhattacharya S.S."/>
            <person name="Shirouzu T."/>
            <person name="Yoshinaga Y."/>
            <person name="Martin F.M."/>
            <person name="Grigoriev I.V."/>
            <person name="Hibbett D.S."/>
        </authorList>
    </citation>
    <scope>NUCLEOTIDE SEQUENCE [LARGE SCALE GENOMIC DNA]</scope>
    <source>
        <strain evidence="3 4">HHB12029</strain>
    </source>
</reference>
<evidence type="ECO:0000256" key="2">
    <source>
        <dbReference type="SAM" id="Phobius"/>
    </source>
</evidence>
<evidence type="ECO:0000313" key="3">
    <source>
        <dbReference type="EMBL" id="KZV98970.1"/>
    </source>
</evidence>
<feature type="region of interest" description="Disordered" evidence="1">
    <location>
        <begin position="425"/>
        <end position="445"/>
    </location>
</feature>
<evidence type="ECO:0000256" key="1">
    <source>
        <dbReference type="SAM" id="MobiDB-lite"/>
    </source>
</evidence>
<evidence type="ECO:0000313" key="4">
    <source>
        <dbReference type="Proteomes" id="UP000077266"/>
    </source>
</evidence>
<keyword evidence="2" id="KW-1133">Transmembrane helix</keyword>
<protein>
    <submittedName>
        <fullName evidence="3">Uncharacterized protein</fullName>
    </submittedName>
</protein>
<name>A0A165M9Y5_EXIGL</name>
<feature type="compositionally biased region" description="Polar residues" evidence="1">
    <location>
        <begin position="425"/>
        <end position="436"/>
    </location>
</feature>
<dbReference type="InParanoid" id="A0A165M9Y5"/>
<organism evidence="3 4">
    <name type="scientific">Exidia glandulosa HHB12029</name>
    <dbReference type="NCBI Taxonomy" id="1314781"/>
    <lineage>
        <taxon>Eukaryota</taxon>
        <taxon>Fungi</taxon>
        <taxon>Dikarya</taxon>
        <taxon>Basidiomycota</taxon>
        <taxon>Agaricomycotina</taxon>
        <taxon>Agaricomycetes</taxon>
        <taxon>Auriculariales</taxon>
        <taxon>Exidiaceae</taxon>
        <taxon>Exidia</taxon>
    </lineage>
</organism>